<protein>
    <submittedName>
        <fullName evidence="1">Uncharacterized protein</fullName>
    </submittedName>
</protein>
<name>A0A0A8ZEY9_ARUDO</name>
<dbReference type="EMBL" id="GBRH01264458">
    <property type="protein sequence ID" value="JAD33437.1"/>
    <property type="molecule type" value="Transcribed_RNA"/>
</dbReference>
<proteinExistence type="predicted"/>
<accession>A0A0A8ZEY9</accession>
<evidence type="ECO:0000313" key="1">
    <source>
        <dbReference type="EMBL" id="JAD33437.1"/>
    </source>
</evidence>
<reference evidence="1" key="1">
    <citation type="submission" date="2014-09" db="EMBL/GenBank/DDBJ databases">
        <authorList>
            <person name="Magalhaes I.L.F."/>
            <person name="Oliveira U."/>
            <person name="Santos F.R."/>
            <person name="Vidigal T.H.D.A."/>
            <person name="Brescovit A.D."/>
            <person name="Santos A.J."/>
        </authorList>
    </citation>
    <scope>NUCLEOTIDE SEQUENCE</scope>
    <source>
        <tissue evidence="1">Shoot tissue taken approximately 20 cm above the soil surface</tissue>
    </source>
</reference>
<sequence length="36" mass="4074">MWSLAMQKFLQVQISLKTGNSSSRGCITARRAEENM</sequence>
<reference evidence="1" key="2">
    <citation type="journal article" date="2015" name="Data Brief">
        <title>Shoot transcriptome of the giant reed, Arundo donax.</title>
        <authorList>
            <person name="Barrero R.A."/>
            <person name="Guerrero F.D."/>
            <person name="Moolhuijzen P."/>
            <person name="Goolsby J.A."/>
            <person name="Tidwell J."/>
            <person name="Bellgard S.E."/>
            <person name="Bellgard M.I."/>
        </authorList>
    </citation>
    <scope>NUCLEOTIDE SEQUENCE</scope>
    <source>
        <tissue evidence="1">Shoot tissue taken approximately 20 cm above the soil surface</tissue>
    </source>
</reference>
<dbReference type="AlphaFoldDB" id="A0A0A8ZEY9"/>
<organism evidence="1">
    <name type="scientific">Arundo donax</name>
    <name type="common">Giant reed</name>
    <name type="synonym">Donax arundinaceus</name>
    <dbReference type="NCBI Taxonomy" id="35708"/>
    <lineage>
        <taxon>Eukaryota</taxon>
        <taxon>Viridiplantae</taxon>
        <taxon>Streptophyta</taxon>
        <taxon>Embryophyta</taxon>
        <taxon>Tracheophyta</taxon>
        <taxon>Spermatophyta</taxon>
        <taxon>Magnoliopsida</taxon>
        <taxon>Liliopsida</taxon>
        <taxon>Poales</taxon>
        <taxon>Poaceae</taxon>
        <taxon>PACMAD clade</taxon>
        <taxon>Arundinoideae</taxon>
        <taxon>Arundineae</taxon>
        <taxon>Arundo</taxon>
    </lineage>
</organism>